<reference evidence="4" key="1">
    <citation type="submission" date="2017-04" db="EMBL/GenBank/DDBJ databases">
        <title>Function of individual gut microbiota members based on whole genome sequencing of pure cultures obtained from chicken caecum.</title>
        <authorList>
            <person name="Medvecky M."/>
            <person name="Cejkova D."/>
            <person name="Polansky O."/>
            <person name="Karasova D."/>
            <person name="Kubasova T."/>
            <person name="Cizek A."/>
            <person name="Rychlik I."/>
        </authorList>
    </citation>
    <scope>NUCLEOTIDE SEQUENCE [LARGE SCALE GENOMIC DNA]</scope>
    <source>
        <strain evidence="4">An149</strain>
    </source>
</reference>
<dbReference type="Proteomes" id="UP000196258">
    <property type="component" value="Unassembled WGS sequence"/>
</dbReference>
<protein>
    <submittedName>
        <fullName evidence="3">MerR family transcriptional regulator</fullName>
    </submittedName>
</protein>
<dbReference type="InterPro" id="IPR011256">
    <property type="entry name" value="Reg_factor_effector_dom_sf"/>
</dbReference>
<keyword evidence="1" id="KW-0238">DNA-binding</keyword>
<sequence length="269" mass="32032">MKEKLLTCGTFAKICGIEKHVLFHYDEIDLFKPIYVNEKGYRYYSYHQYDTFKVIMALKKLGMSLKDIKTYLDKRNPQLFLELLDQQEHKLIEYINELQQIHEMLKNFKTLTNDALNANYNEIKIEYLDETKLLLSANSENSSSKDFSNFMNEYTSFIENNHIITGEFVGVMIEIDNIYNNQIYNYSYLFTTSNNITKHTFIKKAGHYLCAYHHGSYDKLYDSYLRMLDYAKEHNIKLGKFAYEEYILFDVCEASKDNYLTRITIEIDE</sequence>
<evidence type="ECO:0000259" key="2">
    <source>
        <dbReference type="PROSITE" id="PS50937"/>
    </source>
</evidence>
<proteinExistence type="predicted"/>
<dbReference type="InterPro" id="IPR000551">
    <property type="entry name" value="MerR-type_HTH_dom"/>
</dbReference>
<dbReference type="SUPFAM" id="SSF55136">
    <property type="entry name" value="Probable bacterial effector-binding domain"/>
    <property type="match status" value="1"/>
</dbReference>
<gene>
    <name evidence="3" type="ORF">B5E91_01580</name>
</gene>
<evidence type="ECO:0000256" key="1">
    <source>
        <dbReference type="ARBA" id="ARBA00023125"/>
    </source>
</evidence>
<dbReference type="Gene3D" id="1.10.1660.10">
    <property type="match status" value="1"/>
</dbReference>
<name>A0A1Y4QMV9_9FIRM</name>
<dbReference type="PROSITE" id="PS50937">
    <property type="entry name" value="HTH_MERR_2"/>
    <property type="match status" value="1"/>
</dbReference>
<dbReference type="CDD" id="cd04782">
    <property type="entry name" value="HTH_BltR"/>
    <property type="match status" value="1"/>
</dbReference>
<dbReference type="Pfam" id="PF13411">
    <property type="entry name" value="MerR_1"/>
    <property type="match status" value="1"/>
</dbReference>
<feature type="domain" description="HTH merR-type" evidence="2">
    <location>
        <begin position="5"/>
        <end position="74"/>
    </location>
</feature>
<dbReference type="Gene3D" id="3.20.80.10">
    <property type="entry name" value="Regulatory factor, effector binding domain"/>
    <property type="match status" value="1"/>
</dbReference>
<dbReference type="GO" id="GO:0003700">
    <property type="term" value="F:DNA-binding transcription factor activity"/>
    <property type="evidence" value="ECO:0007669"/>
    <property type="project" value="InterPro"/>
</dbReference>
<dbReference type="PANTHER" id="PTHR30204:SF85">
    <property type="entry name" value="MULTIDRUG-EFFLUX TRANSPORTER 2 REGULATOR"/>
    <property type="match status" value="1"/>
</dbReference>
<dbReference type="SMART" id="SM00422">
    <property type="entry name" value="HTH_MERR"/>
    <property type="match status" value="1"/>
</dbReference>
<evidence type="ECO:0000313" key="3">
    <source>
        <dbReference type="EMBL" id="OUQ06645.1"/>
    </source>
</evidence>
<comment type="caution">
    <text evidence="3">The sequence shown here is derived from an EMBL/GenBank/DDBJ whole genome shotgun (WGS) entry which is preliminary data.</text>
</comment>
<dbReference type="InterPro" id="IPR047057">
    <property type="entry name" value="MerR_fam"/>
</dbReference>
<dbReference type="EMBL" id="NFLB01000001">
    <property type="protein sequence ID" value="OUQ06645.1"/>
    <property type="molecule type" value="Genomic_DNA"/>
</dbReference>
<evidence type="ECO:0000313" key="4">
    <source>
        <dbReference type="Proteomes" id="UP000196258"/>
    </source>
</evidence>
<accession>A0A1Y4QMV9</accession>
<dbReference type="PANTHER" id="PTHR30204">
    <property type="entry name" value="REDOX-CYCLING DRUG-SENSING TRANSCRIPTIONAL ACTIVATOR SOXR"/>
    <property type="match status" value="1"/>
</dbReference>
<dbReference type="GO" id="GO:0003677">
    <property type="term" value="F:DNA binding"/>
    <property type="evidence" value="ECO:0007669"/>
    <property type="project" value="UniProtKB-KW"/>
</dbReference>
<dbReference type="SUPFAM" id="SSF46955">
    <property type="entry name" value="Putative DNA-binding domain"/>
    <property type="match status" value="1"/>
</dbReference>
<dbReference type="RefSeq" id="WP_087254191.1">
    <property type="nucleotide sequence ID" value="NZ_NFLB01000001.1"/>
</dbReference>
<dbReference type="InterPro" id="IPR009061">
    <property type="entry name" value="DNA-bd_dom_put_sf"/>
</dbReference>
<dbReference type="AlphaFoldDB" id="A0A1Y4QMV9"/>
<organism evidence="3 4">
    <name type="scientific">Thomasclavelia spiroformis</name>
    <dbReference type="NCBI Taxonomy" id="29348"/>
    <lineage>
        <taxon>Bacteria</taxon>
        <taxon>Bacillati</taxon>
        <taxon>Bacillota</taxon>
        <taxon>Erysipelotrichia</taxon>
        <taxon>Erysipelotrichales</taxon>
        <taxon>Coprobacillaceae</taxon>
        <taxon>Thomasclavelia</taxon>
    </lineage>
</organism>